<protein>
    <submittedName>
        <fullName evidence="2">Uncharacterized protein</fullName>
    </submittedName>
</protein>
<sequence>MARLCGAGRGFPGVGNKPVWANLLHPVRCPPTSSPSRLLGTLTNPAVAEAGVDTQDHSEGRTREVRGGGGHTLPEGEAGGNKGRKAGASHRSTHTPDPPTAAHTPGNFLPSRALPRPPGLLLRQMRHQ</sequence>
<feature type="compositionally biased region" description="Low complexity" evidence="1">
    <location>
        <begin position="100"/>
        <end position="128"/>
    </location>
</feature>
<gene>
    <name evidence="2" type="ORF">Pcinc_034659</name>
</gene>
<comment type="caution">
    <text evidence="2">The sequence shown here is derived from an EMBL/GenBank/DDBJ whole genome shotgun (WGS) entry which is preliminary data.</text>
</comment>
<dbReference type="AlphaFoldDB" id="A0AAE1BZJ8"/>
<organism evidence="2 3">
    <name type="scientific">Petrolisthes cinctipes</name>
    <name type="common">Flat porcelain crab</name>
    <dbReference type="NCBI Taxonomy" id="88211"/>
    <lineage>
        <taxon>Eukaryota</taxon>
        <taxon>Metazoa</taxon>
        <taxon>Ecdysozoa</taxon>
        <taxon>Arthropoda</taxon>
        <taxon>Crustacea</taxon>
        <taxon>Multicrustacea</taxon>
        <taxon>Malacostraca</taxon>
        <taxon>Eumalacostraca</taxon>
        <taxon>Eucarida</taxon>
        <taxon>Decapoda</taxon>
        <taxon>Pleocyemata</taxon>
        <taxon>Anomura</taxon>
        <taxon>Galatheoidea</taxon>
        <taxon>Porcellanidae</taxon>
        <taxon>Petrolisthes</taxon>
    </lineage>
</organism>
<accession>A0AAE1BZJ8</accession>
<feature type="compositionally biased region" description="Basic residues" evidence="1">
    <location>
        <begin position="82"/>
        <end position="93"/>
    </location>
</feature>
<evidence type="ECO:0000313" key="3">
    <source>
        <dbReference type="Proteomes" id="UP001286313"/>
    </source>
</evidence>
<feature type="compositionally biased region" description="Gly residues" evidence="1">
    <location>
        <begin position="67"/>
        <end position="81"/>
    </location>
</feature>
<evidence type="ECO:0000256" key="1">
    <source>
        <dbReference type="SAM" id="MobiDB-lite"/>
    </source>
</evidence>
<keyword evidence="3" id="KW-1185">Reference proteome</keyword>
<name>A0AAE1BZJ8_PETCI</name>
<reference evidence="2" key="1">
    <citation type="submission" date="2023-10" db="EMBL/GenBank/DDBJ databases">
        <title>Genome assemblies of two species of porcelain crab, Petrolisthes cinctipes and Petrolisthes manimaculis (Anomura: Porcellanidae).</title>
        <authorList>
            <person name="Angst P."/>
        </authorList>
    </citation>
    <scope>NUCLEOTIDE SEQUENCE</scope>
    <source>
        <strain evidence="2">PB745_01</strain>
        <tissue evidence="2">Gill</tissue>
    </source>
</reference>
<feature type="region of interest" description="Disordered" evidence="1">
    <location>
        <begin position="30"/>
        <end position="128"/>
    </location>
</feature>
<proteinExistence type="predicted"/>
<dbReference type="EMBL" id="JAWQEG010005085">
    <property type="protein sequence ID" value="KAK3859203.1"/>
    <property type="molecule type" value="Genomic_DNA"/>
</dbReference>
<dbReference type="Proteomes" id="UP001286313">
    <property type="component" value="Unassembled WGS sequence"/>
</dbReference>
<feature type="compositionally biased region" description="Basic and acidic residues" evidence="1">
    <location>
        <begin position="54"/>
        <end position="66"/>
    </location>
</feature>
<evidence type="ECO:0000313" key="2">
    <source>
        <dbReference type="EMBL" id="KAK3859203.1"/>
    </source>
</evidence>